<dbReference type="OrthoDB" id="5184723at2"/>
<dbReference type="Proteomes" id="UP000182841">
    <property type="component" value="Unassembled WGS sequence"/>
</dbReference>
<dbReference type="SMART" id="SM00563">
    <property type="entry name" value="PlsC"/>
    <property type="match status" value="1"/>
</dbReference>
<comment type="pathway">
    <text evidence="1">Lipid metabolism.</text>
</comment>
<keyword evidence="8" id="KW-1185">Reference proteome</keyword>
<keyword evidence="3 7" id="KW-0808">Transferase</keyword>
<organism evidence="7 8">
    <name type="scientific">Streptomyces qinglanensis</name>
    <dbReference type="NCBI Taxonomy" id="943816"/>
    <lineage>
        <taxon>Bacteria</taxon>
        <taxon>Bacillati</taxon>
        <taxon>Actinomycetota</taxon>
        <taxon>Actinomycetes</taxon>
        <taxon>Kitasatosporales</taxon>
        <taxon>Streptomycetaceae</taxon>
        <taxon>Streptomyces</taxon>
    </lineage>
</organism>
<evidence type="ECO:0000256" key="2">
    <source>
        <dbReference type="ARBA" id="ARBA00022516"/>
    </source>
</evidence>
<dbReference type="InterPro" id="IPR002123">
    <property type="entry name" value="Plipid/glycerol_acylTrfase"/>
</dbReference>
<dbReference type="SUPFAM" id="SSF69593">
    <property type="entry name" value="Glycerol-3-phosphate (1)-acyltransferase"/>
    <property type="match status" value="1"/>
</dbReference>
<dbReference type="PANTHER" id="PTHR10434">
    <property type="entry name" value="1-ACYL-SN-GLYCEROL-3-PHOSPHATE ACYLTRANSFERASE"/>
    <property type="match status" value="1"/>
</dbReference>
<dbReference type="GO" id="GO:0003841">
    <property type="term" value="F:1-acylglycerol-3-phosphate O-acyltransferase activity"/>
    <property type="evidence" value="ECO:0007669"/>
    <property type="project" value="TreeGrafter"/>
</dbReference>
<accession>A0A1H9QXU2</accession>
<evidence type="ECO:0000256" key="1">
    <source>
        <dbReference type="ARBA" id="ARBA00005189"/>
    </source>
</evidence>
<dbReference type="Pfam" id="PF01553">
    <property type="entry name" value="Acyltransferase"/>
    <property type="match status" value="1"/>
</dbReference>
<evidence type="ECO:0000259" key="6">
    <source>
        <dbReference type="SMART" id="SM00563"/>
    </source>
</evidence>
<keyword evidence="4" id="KW-0443">Lipid metabolism</keyword>
<keyword evidence="2" id="KW-0444">Lipid biosynthesis</keyword>
<feature type="domain" description="Phospholipid/glycerol acyltransferase" evidence="6">
    <location>
        <begin position="86"/>
        <end position="198"/>
    </location>
</feature>
<keyword evidence="5 7" id="KW-0012">Acyltransferase</keyword>
<dbReference type="PANTHER" id="PTHR10434:SF64">
    <property type="entry name" value="1-ACYL-SN-GLYCEROL-3-PHOSPHATE ACYLTRANSFERASE-RELATED"/>
    <property type="match status" value="1"/>
</dbReference>
<name>A0A1H9QXU2_9ACTN</name>
<dbReference type="RefSeq" id="WP_079171763.1">
    <property type="nucleotide sequence ID" value="NZ_FOGO01000003.1"/>
</dbReference>
<evidence type="ECO:0000256" key="5">
    <source>
        <dbReference type="ARBA" id="ARBA00023315"/>
    </source>
</evidence>
<protein>
    <submittedName>
        <fullName evidence="7">1-acyl-sn-glycerol-3-phosphate acyltransferases</fullName>
    </submittedName>
</protein>
<proteinExistence type="predicted"/>
<evidence type="ECO:0000313" key="8">
    <source>
        <dbReference type="Proteomes" id="UP000182841"/>
    </source>
</evidence>
<dbReference type="EMBL" id="FOGO01000003">
    <property type="protein sequence ID" value="SER65250.1"/>
    <property type="molecule type" value="Genomic_DNA"/>
</dbReference>
<evidence type="ECO:0000256" key="4">
    <source>
        <dbReference type="ARBA" id="ARBA00023098"/>
    </source>
</evidence>
<evidence type="ECO:0000313" key="7">
    <source>
        <dbReference type="EMBL" id="SER65250.1"/>
    </source>
</evidence>
<dbReference type="AlphaFoldDB" id="A0A1H9QXU2"/>
<gene>
    <name evidence="7" type="ORF">SAMN05421870_103182</name>
</gene>
<dbReference type="CDD" id="cd07989">
    <property type="entry name" value="LPLAT_AGPAT-like"/>
    <property type="match status" value="1"/>
</dbReference>
<sequence length="264" mass="27624">MSCWAVASPCTVRCAAHRVPPVAAAVRARRCAALAGALLRGLASGPDLACGEVLRTQARGVVRALGATLEAPASVSGPRRPGEAGSLIVSDHISWLDALALLAVEPATALAKREVAQWPLFGPLAERAGVQFIDRDRFRTLPDTVAQVADVLRGGRSVLVFPQGTTWCTESGSGFRRALFQAAIDAEAPVRPVTVSYRQDGEPSTVAAFLGDDTFAASLHRVISARNLAVRVTPHPALHPAPDRRALAAAAHAAIRGTRAPAHP</sequence>
<evidence type="ECO:0000256" key="3">
    <source>
        <dbReference type="ARBA" id="ARBA00022679"/>
    </source>
</evidence>
<dbReference type="GO" id="GO:0006654">
    <property type="term" value="P:phosphatidic acid biosynthetic process"/>
    <property type="evidence" value="ECO:0007669"/>
    <property type="project" value="TreeGrafter"/>
</dbReference>
<reference evidence="8" key="1">
    <citation type="submission" date="2016-10" db="EMBL/GenBank/DDBJ databases">
        <authorList>
            <person name="Varghese N."/>
            <person name="Submissions S."/>
        </authorList>
    </citation>
    <scope>NUCLEOTIDE SEQUENCE [LARGE SCALE GENOMIC DNA]</scope>
    <source>
        <strain evidence="8">CGMCC 4.6825</strain>
    </source>
</reference>